<accession>A0A1Q6DUC4</accession>
<evidence type="ECO:0000256" key="2">
    <source>
        <dbReference type="ARBA" id="ARBA00014793"/>
    </source>
</evidence>
<dbReference type="AlphaFoldDB" id="A0A1Q6DUC4"/>
<feature type="region of interest" description="Disordered" evidence="8">
    <location>
        <begin position="415"/>
        <end position="465"/>
    </location>
</feature>
<evidence type="ECO:0000256" key="7">
    <source>
        <dbReference type="HAMAP-Rule" id="MF_01508"/>
    </source>
</evidence>
<dbReference type="Pfam" id="PF21960">
    <property type="entry name" value="RCF1-5-like_lid"/>
    <property type="match status" value="1"/>
</dbReference>
<dbReference type="GO" id="GO:0005524">
    <property type="term" value="F:ATP binding"/>
    <property type="evidence" value="ECO:0007669"/>
    <property type="project" value="UniProtKB-UniRule"/>
</dbReference>
<dbReference type="FunCoup" id="A0A1Q6DUC4">
    <property type="interactions" value="13"/>
</dbReference>
<dbReference type="Gene3D" id="1.10.8.60">
    <property type="match status" value="1"/>
</dbReference>
<feature type="domain" description="AAA+ ATPase" evidence="9">
    <location>
        <begin position="43"/>
        <end position="167"/>
    </location>
</feature>
<evidence type="ECO:0000256" key="1">
    <source>
        <dbReference type="ARBA" id="ARBA00006878"/>
    </source>
</evidence>
<evidence type="ECO:0000259" key="9">
    <source>
        <dbReference type="SMART" id="SM00382"/>
    </source>
</evidence>
<keyword evidence="11" id="KW-1185">Reference proteome</keyword>
<protein>
    <recommendedName>
        <fullName evidence="2 7">Replication factor C large subunit</fullName>
        <shortName evidence="7">RFC large subunit</shortName>
    </recommendedName>
    <alternativeName>
        <fullName evidence="6 7">Clamp loader large subunit</fullName>
    </alternativeName>
</protein>
<keyword evidence="3 7" id="KW-0235">DNA replication</keyword>
<evidence type="ECO:0000313" key="11">
    <source>
        <dbReference type="Proteomes" id="UP000185744"/>
    </source>
</evidence>
<proteinExistence type="inferred from homology"/>
<dbReference type="Gene3D" id="3.40.50.300">
    <property type="entry name" value="P-loop containing nucleotide triphosphate hydrolases"/>
    <property type="match status" value="1"/>
</dbReference>
<evidence type="ECO:0000256" key="5">
    <source>
        <dbReference type="ARBA" id="ARBA00022840"/>
    </source>
</evidence>
<dbReference type="GO" id="GO:0006260">
    <property type="term" value="P:DNA replication"/>
    <property type="evidence" value="ECO:0007669"/>
    <property type="project" value="UniProtKB-UniRule"/>
</dbReference>
<dbReference type="InterPro" id="IPR023935">
    <property type="entry name" value="Rep_factor-C_lsu"/>
</dbReference>
<dbReference type="InterPro" id="IPR003593">
    <property type="entry name" value="AAA+_ATPase"/>
</dbReference>
<dbReference type="SUPFAM" id="SSF52540">
    <property type="entry name" value="P-loop containing nucleoside triphosphate hydrolases"/>
    <property type="match status" value="1"/>
</dbReference>
<evidence type="ECO:0000313" key="10">
    <source>
        <dbReference type="EMBL" id="OKY77937.1"/>
    </source>
</evidence>
<dbReference type="NCBIfam" id="NF003229">
    <property type="entry name" value="PRK04195.1-5"/>
    <property type="match status" value="1"/>
</dbReference>
<evidence type="ECO:0000256" key="3">
    <source>
        <dbReference type="ARBA" id="ARBA00022705"/>
    </source>
</evidence>
<keyword evidence="4 7" id="KW-0547">Nucleotide-binding</keyword>
<evidence type="ECO:0000256" key="6">
    <source>
        <dbReference type="ARBA" id="ARBA00032141"/>
    </source>
</evidence>
<feature type="compositionally biased region" description="Basic and acidic residues" evidence="8">
    <location>
        <begin position="429"/>
        <end position="455"/>
    </location>
</feature>
<dbReference type="CDD" id="cd00009">
    <property type="entry name" value="AAA"/>
    <property type="match status" value="1"/>
</dbReference>
<comment type="function">
    <text evidence="7">Part of the RFC clamp loader complex which loads the PCNA sliding clamp onto DNA.</text>
</comment>
<evidence type="ECO:0000256" key="4">
    <source>
        <dbReference type="ARBA" id="ARBA00022741"/>
    </source>
</evidence>
<dbReference type="PANTHER" id="PTHR23389:SF6">
    <property type="entry name" value="REPLICATION FACTOR C SUBUNIT 1"/>
    <property type="match status" value="1"/>
</dbReference>
<name>A0A1Q6DUC4_METT1</name>
<sequence>MVGKKEEWVEKHRPQKFEEVAGNDKAIDQLQEWGEKWKNEIPKYRAVSLVGPPGIGKTTSAYILAKEHKWNIIEMNASDKRTKDIINKIAGSASKSGTISQGSKGRRLVIIDEADNLHGSSDRGGKKAITKVIKESSQPIVLIANDEYGMSKGMRSNSKKIEFKRPNQKEVIRLLNKIAKKEKIKAYKNALREIARNANGDVRGAINDLQSIAEEIRAEGKEKIRKSDISLGSRDQEENIWKILNYIFRKNDFETLKQVKRDLDSDITPEDLLHWVDDNVPKKYSGNELEKVYEPLSKAAMYLGQVSLSGNYSLWSYASELMVYGVAVNKPYKSAPRYTGPKIFGKLSKARSKLKKENPISTKLSERYFISNKSSSELIPYLKLIFENDPERASAIASEIDLKKDEVQYLGGNEEIYESAKEKRKPKKEKNGEDANEKDEKMDKGSGSEKEKEDNSESQSSLGDF</sequence>
<evidence type="ECO:0000256" key="8">
    <source>
        <dbReference type="SAM" id="MobiDB-lite"/>
    </source>
</evidence>
<organism evidence="10 11">
    <name type="scientific">Methanohalarchaeum thermophilum</name>
    <dbReference type="NCBI Taxonomy" id="1903181"/>
    <lineage>
        <taxon>Archaea</taxon>
        <taxon>Methanobacteriati</taxon>
        <taxon>Methanobacteriota</taxon>
        <taxon>Methanonatronarchaeia</taxon>
        <taxon>Methanonatronarchaeales</taxon>
        <taxon>Methanonatronarchaeaceae</taxon>
        <taxon>Candidatus Methanohalarchaeum</taxon>
    </lineage>
</organism>
<dbReference type="STRING" id="1903181.BTN85_0414"/>
<dbReference type="PANTHER" id="PTHR23389">
    <property type="entry name" value="CHROMOSOME TRANSMISSION FIDELITY FACTOR 18"/>
    <property type="match status" value="1"/>
</dbReference>
<dbReference type="EMBL" id="MSDW01000001">
    <property type="protein sequence ID" value="OKY77937.1"/>
    <property type="molecule type" value="Genomic_DNA"/>
</dbReference>
<comment type="similarity">
    <text evidence="1 7">Belongs to the activator 1 small subunits family. RfcL subfamily.</text>
</comment>
<dbReference type="Pfam" id="PF00004">
    <property type="entry name" value="AAA"/>
    <property type="match status" value="1"/>
</dbReference>
<dbReference type="GO" id="GO:0003689">
    <property type="term" value="F:DNA clamp loader activity"/>
    <property type="evidence" value="ECO:0007669"/>
    <property type="project" value="UniProtKB-UniRule"/>
</dbReference>
<dbReference type="InterPro" id="IPR027417">
    <property type="entry name" value="P-loop_NTPase"/>
</dbReference>
<feature type="binding site" evidence="7">
    <location>
        <begin position="51"/>
        <end position="58"/>
    </location>
    <ligand>
        <name>ATP</name>
        <dbReference type="ChEBI" id="CHEBI:30616"/>
    </ligand>
</feature>
<gene>
    <name evidence="7" type="primary">rfcL</name>
    <name evidence="10" type="ORF">BTN85_0414</name>
</gene>
<dbReference type="InParanoid" id="A0A1Q6DUC4"/>
<dbReference type="Proteomes" id="UP000185744">
    <property type="component" value="Unassembled WGS sequence"/>
</dbReference>
<comment type="subunit">
    <text evidence="7">Heteromultimer composed of small subunits (RfcS) and large subunits (RfcL).</text>
</comment>
<keyword evidence="5 7" id="KW-0067">ATP-binding</keyword>
<dbReference type="InterPro" id="IPR003959">
    <property type="entry name" value="ATPase_AAA_core"/>
</dbReference>
<comment type="caution">
    <text evidence="10">The sequence shown here is derived from an EMBL/GenBank/DDBJ whole genome shotgun (WGS) entry which is preliminary data.</text>
</comment>
<dbReference type="SMART" id="SM00382">
    <property type="entry name" value="AAA"/>
    <property type="match status" value="1"/>
</dbReference>
<dbReference type="GO" id="GO:0016887">
    <property type="term" value="F:ATP hydrolysis activity"/>
    <property type="evidence" value="ECO:0007669"/>
    <property type="project" value="InterPro"/>
</dbReference>
<dbReference type="HAMAP" id="MF_01508">
    <property type="entry name" value="RfcL"/>
    <property type="match status" value="1"/>
</dbReference>
<reference evidence="10" key="1">
    <citation type="submission" date="2016-12" db="EMBL/GenBank/DDBJ databases">
        <title>Discovery of methanogenic haloarchaea.</title>
        <authorList>
            <person name="Sorokin D.Y."/>
            <person name="Makarova K.S."/>
            <person name="Abbas B."/>
            <person name="Ferrer M."/>
            <person name="Golyshin P.N."/>
        </authorList>
    </citation>
    <scope>NUCLEOTIDE SEQUENCE [LARGE SCALE GENOMIC DNA]</scope>
    <source>
        <strain evidence="10">HMET1</strain>
    </source>
</reference>